<evidence type="ECO:0000313" key="9">
    <source>
        <dbReference type="EMBL" id="EPR34103.1"/>
    </source>
</evidence>
<dbReference type="STRING" id="897.B2D07_16725"/>
<dbReference type="GO" id="GO:0046872">
    <property type="term" value="F:metal ion binding"/>
    <property type="evidence" value="ECO:0007669"/>
    <property type="project" value="UniProtKB-KW"/>
</dbReference>
<sequence length="100" mass="11509">MGAQLTGTDIIALLRAEKPYLNEKFGVVNIGLFGSFARESPNDDSDIDLMVELKEPRFDWLAGLQIYLENKFDRKIEIVRKGNSLNTRFTRRIEKDVIYA</sequence>
<evidence type="ECO:0000256" key="3">
    <source>
        <dbReference type="ARBA" id="ARBA00022695"/>
    </source>
</evidence>
<dbReference type="OrthoDB" id="5422227at2"/>
<evidence type="ECO:0000256" key="5">
    <source>
        <dbReference type="ARBA" id="ARBA00022741"/>
    </source>
</evidence>
<dbReference type="Gene3D" id="3.30.460.10">
    <property type="entry name" value="Beta Polymerase, domain 2"/>
    <property type="match status" value="1"/>
</dbReference>
<dbReference type="Proteomes" id="UP000014977">
    <property type="component" value="Unassembled WGS sequence"/>
</dbReference>
<dbReference type="InterPro" id="IPR043519">
    <property type="entry name" value="NT_sf"/>
</dbReference>
<evidence type="ECO:0000256" key="4">
    <source>
        <dbReference type="ARBA" id="ARBA00022723"/>
    </source>
</evidence>
<keyword evidence="2" id="KW-0808">Transferase</keyword>
<dbReference type="RefSeq" id="WP_020878577.1">
    <property type="nucleotide sequence ID" value="NZ_ATHJ01000121.1"/>
</dbReference>
<dbReference type="Pfam" id="PF18765">
    <property type="entry name" value="Polbeta"/>
    <property type="match status" value="1"/>
</dbReference>
<dbReference type="SUPFAM" id="SSF81301">
    <property type="entry name" value="Nucleotidyltransferase"/>
    <property type="match status" value="1"/>
</dbReference>
<accession>S7UP44</accession>
<keyword evidence="6" id="KW-0067">ATP-binding</keyword>
<keyword evidence="4" id="KW-0479">Metal-binding</keyword>
<dbReference type="CDD" id="cd05403">
    <property type="entry name" value="NT_KNTase_like"/>
    <property type="match status" value="1"/>
</dbReference>
<protein>
    <submittedName>
        <fullName evidence="9">DNA polymerase beta domain protein region</fullName>
    </submittedName>
</protein>
<evidence type="ECO:0000256" key="7">
    <source>
        <dbReference type="ARBA" id="ARBA00022842"/>
    </source>
</evidence>
<evidence type="ECO:0000256" key="1">
    <source>
        <dbReference type="ARBA" id="ARBA00001946"/>
    </source>
</evidence>
<dbReference type="InterPro" id="IPR041633">
    <property type="entry name" value="Polbeta"/>
</dbReference>
<name>S7UP44_DESML</name>
<dbReference type="GO" id="GO:0005524">
    <property type="term" value="F:ATP binding"/>
    <property type="evidence" value="ECO:0007669"/>
    <property type="project" value="UniProtKB-KW"/>
</dbReference>
<dbReference type="eggNOG" id="COG1669">
    <property type="taxonomic scope" value="Bacteria"/>
</dbReference>
<evidence type="ECO:0000256" key="6">
    <source>
        <dbReference type="ARBA" id="ARBA00022840"/>
    </source>
</evidence>
<evidence type="ECO:0000256" key="2">
    <source>
        <dbReference type="ARBA" id="ARBA00022679"/>
    </source>
</evidence>
<evidence type="ECO:0000259" key="8">
    <source>
        <dbReference type="Pfam" id="PF18765"/>
    </source>
</evidence>
<dbReference type="GO" id="GO:0016779">
    <property type="term" value="F:nucleotidyltransferase activity"/>
    <property type="evidence" value="ECO:0007669"/>
    <property type="project" value="UniProtKB-KW"/>
</dbReference>
<dbReference type="PANTHER" id="PTHR33571:SF14">
    <property type="entry name" value="PROTEIN ADENYLYLTRANSFERASE MJ0435-RELATED"/>
    <property type="match status" value="1"/>
</dbReference>
<reference evidence="9 10" key="1">
    <citation type="journal article" date="2013" name="Genome Announc.">
        <title>Draft genome sequences for three mercury-methylating, sulfate-reducing bacteria.</title>
        <authorList>
            <person name="Brown S.D."/>
            <person name="Hurt R.A.Jr."/>
            <person name="Gilmour C.C."/>
            <person name="Elias D.A."/>
        </authorList>
    </citation>
    <scope>NUCLEOTIDE SEQUENCE [LARGE SCALE GENOMIC DNA]</scope>
    <source>
        <strain evidence="9 10">DSM 2059</strain>
    </source>
</reference>
<dbReference type="PANTHER" id="PTHR33571">
    <property type="entry name" value="SSL8005 PROTEIN"/>
    <property type="match status" value="1"/>
</dbReference>
<dbReference type="AlphaFoldDB" id="S7UP44"/>
<keyword evidence="5" id="KW-0547">Nucleotide-binding</keyword>
<comment type="caution">
    <text evidence="9">The sequence shown here is derived from an EMBL/GenBank/DDBJ whole genome shotgun (WGS) entry which is preliminary data.</text>
</comment>
<keyword evidence="7" id="KW-0460">Magnesium</keyword>
<dbReference type="InterPro" id="IPR052038">
    <property type="entry name" value="Type-VII_TA_antitoxin"/>
</dbReference>
<comment type="cofactor">
    <cofactor evidence="1">
        <name>Mg(2+)</name>
        <dbReference type="ChEBI" id="CHEBI:18420"/>
    </cofactor>
</comment>
<feature type="domain" description="Polymerase beta nucleotidyltransferase" evidence="8">
    <location>
        <begin position="18"/>
        <end position="96"/>
    </location>
</feature>
<organism evidence="9 10">
    <name type="scientific">Desulfococcus multivorans DSM 2059</name>
    <dbReference type="NCBI Taxonomy" id="1121405"/>
    <lineage>
        <taxon>Bacteria</taxon>
        <taxon>Pseudomonadati</taxon>
        <taxon>Thermodesulfobacteriota</taxon>
        <taxon>Desulfobacteria</taxon>
        <taxon>Desulfobacterales</taxon>
        <taxon>Desulfococcaceae</taxon>
        <taxon>Desulfococcus</taxon>
    </lineage>
</organism>
<dbReference type="EMBL" id="ATHJ01000121">
    <property type="protein sequence ID" value="EPR34103.1"/>
    <property type="molecule type" value="Genomic_DNA"/>
</dbReference>
<proteinExistence type="predicted"/>
<evidence type="ECO:0000313" key="10">
    <source>
        <dbReference type="Proteomes" id="UP000014977"/>
    </source>
</evidence>
<gene>
    <name evidence="9" type="ORF">dsmv_3444</name>
</gene>
<keyword evidence="10" id="KW-1185">Reference proteome</keyword>
<keyword evidence="3" id="KW-0548">Nucleotidyltransferase</keyword>